<comment type="caution">
    <text evidence="3">The sequence shown here is derived from an EMBL/GenBank/DDBJ whole genome shotgun (WGS) entry which is preliminary data.</text>
</comment>
<evidence type="ECO:0000256" key="2">
    <source>
        <dbReference type="SAM" id="SignalP"/>
    </source>
</evidence>
<feature type="signal peptide" evidence="2">
    <location>
        <begin position="1"/>
        <end position="25"/>
    </location>
</feature>
<dbReference type="AlphaFoldDB" id="A0A928W1C4"/>
<evidence type="ECO:0000313" key="4">
    <source>
        <dbReference type="Proteomes" id="UP000621799"/>
    </source>
</evidence>
<name>A0A928W1C4_9CYAN</name>
<gene>
    <name evidence="3" type="ORF">IQ235_15005</name>
</gene>
<proteinExistence type="predicted"/>
<keyword evidence="4" id="KW-1185">Reference proteome</keyword>
<accession>A0A928W1C4</accession>
<feature type="region of interest" description="Disordered" evidence="1">
    <location>
        <begin position="35"/>
        <end position="54"/>
    </location>
</feature>
<protein>
    <submittedName>
        <fullName evidence="3">Uncharacterized protein</fullName>
    </submittedName>
</protein>
<dbReference type="EMBL" id="JADEXN010000295">
    <property type="protein sequence ID" value="MBE9042088.1"/>
    <property type="molecule type" value="Genomic_DNA"/>
</dbReference>
<sequence length="54" mass="5605">MLFHPRSTLSFFGAICLLGSLSACADSPLGKSVEDSLAVDPQLQEPSTTGQPSP</sequence>
<feature type="non-terminal residue" evidence="3">
    <location>
        <position position="54"/>
    </location>
</feature>
<evidence type="ECO:0000313" key="3">
    <source>
        <dbReference type="EMBL" id="MBE9042088.1"/>
    </source>
</evidence>
<dbReference type="PROSITE" id="PS51257">
    <property type="entry name" value="PROKAR_LIPOPROTEIN"/>
    <property type="match status" value="1"/>
</dbReference>
<reference evidence="3" key="1">
    <citation type="submission" date="2020-10" db="EMBL/GenBank/DDBJ databases">
        <authorList>
            <person name="Castelo-Branco R."/>
            <person name="Eusebio N."/>
            <person name="Adriana R."/>
            <person name="Vieira A."/>
            <person name="Brugerolle De Fraissinette N."/>
            <person name="Rezende De Castro R."/>
            <person name="Schneider M.P."/>
            <person name="Vasconcelos V."/>
            <person name="Leao P.N."/>
        </authorList>
    </citation>
    <scope>NUCLEOTIDE SEQUENCE</scope>
    <source>
        <strain evidence="3">LEGE 11467</strain>
    </source>
</reference>
<keyword evidence="2" id="KW-0732">Signal</keyword>
<evidence type="ECO:0000256" key="1">
    <source>
        <dbReference type="SAM" id="MobiDB-lite"/>
    </source>
</evidence>
<feature type="chain" id="PRO_5037393169" evidence="2">
    <location>
        <begin position="26"/>
        <end position="54"/>
    </location>
</feature>
<dbReference type="Proteomes" id="UP000621799">
    <property type="component" value="Unassembled WGS sequence"/>
</dbReference>
<organism evidence="3 4">
    <name type="scientific">Zarconia navalis LEGE 11467</name>
    <dbReference type="NCBI Taxonomy" id="1828826"/>
    <lineage>
        <taxon>Bacteria</taxon>
        <taxon>Bacillati</taxon>
        <taxon>Cyanobacteriota</taxon>
        <taxon>Cyanophyceae</taxon>
        <taxon>Oscillatoriophycideae</taxon>
        <taxon>Oscillatoriales</taxon>
        <taxon>Oscillatoriales incertae sedis</taxon>
        <taxon>Zarconia</taxon>
        <taxon>Zarconia navalis</taxon>
    </lineage>
</organism>
<feature type="compositionally biased region" description="Polar residues" evidence="1">
    <location>
        <begin position="44"/>
        <end position="54"/>
    </location>
</feature>